<evidence type="ECO:0000313" key="2">
    <source>
        <dbReference type="EMBL" id="KAF6831983.1"/>
    </source>
</evidence>
<protein>
    <submittedName>
        <fullName evidence="2">Uncharacterized protein</fullName>
    </submittedName>
</protein>
<dbReference type="EMBL" id="WIGM01000248">
    <property type="protein sequence ID" value="KAF6831983.1"/>
    <property type="molecule type" value="Genomic_DNA"/>
</dbReference>
<feature type="region of interest" description="Disordered" evidence="1">
    <location>
        <begin position="20"/>
        <end position="91"/>
    </location>
</feature>
<dbReference type="Proteomes" id="UP000639643">
    <property type="component" value="Unassembled WGS sequence"/>
</dbReference>
<proteinExistence type="predicted"/>
<feature type="compositionally biased region" description="Polar residues" evidence="1">
    <location>
        <begin position="28"/>
        <end position="46"/>
    </location>
</feature>
<accession>A0A8H6KJ95</accession>
<comment type="caution">
    <text evidence="2">The sequence shown here is derived from an EMBL/GenBank/DDBJ whole genome shotgun (WGS) entry which is preliminary data.</text>
</comment>
<organism evidence="2 3">
    <name type="scientific">Colletotrichum musicola</name>
    <dbReference type="NCBI Taxonomy" id="2175873"/>
    <lineage>
        <taxon>Eukaryota</taxon>
        <taxon>Fungi</taxon>
        <taxon>Dikarya</taxon>
        <taxon>Ascomycota</taxon>
        <taxon>Pezizomycotina</taxon>
        <taxon>Sordariomycetes</taxon>
        <taxon>Hypocreomycetidae</taxon>
        <taxon>Glomerellales</taxon>
        <taxon>Glomerellaceae</taxon>
        <taxon>Colletotrichum</taxon>
        <taxon>Colletotrichum orchidearum species complex</taxon>
    </lineage>
</organism>
<reference evidence="2" key="1">
    <citation type="journal article" date="2020" name="Phytopathology">
        <title>Genome Sequence Resources of Colletotrichum truncatum, C. plurivorum, C. musicola, and C. sojae: Four Species Pathogenic to Soybean (Glycine max).</title>
        <authorList>
            <person name="Rogerio F."/>
            <person name="Boufleur T.R."/>
            <person name="Ciampi-Guillardi M."/>
            <person name="Sukno S.A."/>
            <person name="Thon M.R."/>
            <person name="Massola Junior N.S."/>
            <person name="Baroncelli R."/>
        </authorList>
    </citation>
    <scope>NUCLEOTIDE SEQUENCE</scope>
    <source>
        <strain evidence="2">LFN0074</strain>
    </source>
</reference>
<name>A0A8H6KJ95_9PEZI</name>
<gene>
    <name evidence="2" type="ORF">CMUS01_07137</name>
</gene>
<dbReference type="AlphaFoldDB" id="A0A8H6KJ95"/>
<evidence type="ECO:0000256" key="1">
    <source>
        <dbReference type="SAM" id="MobiDB-lite"/>
    </source>
</evidence>
<sequence>MPFWSSSSISFSSSITVNGKMQAHRYARQSQTTPEGSTVKTASQRLGQPAYFETRQYDSAGRPIVEGRVLKSGQASRPPAGFIEEIPDQKQ</sequence>
<evidence type="ECO:0000313" key="3">
    <source>
        <dbReference type="Proteomes" id="UP000639643"/>
    </source>
</evidence>
<dbReference type="OrthoDB" id="4161095at2759"/>
<keyword evidence="3" id="KW-1185">Reference proteome</keyword>